<dbReference type="OrthoDB" id="30195at2759"/>
<sequence length="534" mass="59028">MRYVSQKDGHYVACIISRSGKNEIRFYELKEVNEEVNSTIKGSVFVEDEIVDAVWTSTDLQVSKKKRSLNGSQKETSNYDVLVVVLGNGELLSLSPSSSTVISKVSLDDKINKLIKAHQDSIWALTADGKHVIKYSMRDQSVVKKYQLPASVNTVEILTGTKLRGKSQYLALAASNILIGKLSKNKFVKDNEFKLESSGKISSIIQLEQSSDLIAFVSNSKELYVVDVSKGNKARKVPCDHPIDNISTLTFENKEYIVIKTNECIQLIDVEEEEEEVVKSITANDTISGVISVDGLRLVGIFKRGNDLAAVGIDWESSDKSIVLNIEGTSSNQNESLSKTKIFVPEAEETRDIEADEALEKLLSILGEKEINKQAVANVCATTKNADTIKEVVKNLATGENKVSGCIEKLYAVANEEVAKDASSSESFGIWLKWILLTYGGAIAKQSNELDNLRNLQNQLSQGLKILPNLIAIQGRLQLLKLQAEVRENQISNQDGESNENKDQEEDIIYANGEGDDIIFTEPTEEVIQDIEDI</sequence>
<dbReference type="RefSeq" id="XP_049261472.1">
    <property type="nucleotide sequence ID" value="XM_049409279.1"/>
</dbReference>
<accession>A0A8J5QFU3</accession>
<evidence type="ECO:0000256" key="1">
    <source>
        <dbReference type="ARBA" id="ARBA00004123"/>
    </source>
</evidence>
<comment type="subcellular location">
    <subcellularLocation>
        <location evidence="1">Nucleus</location>
    </subcellularLocation>
</comment>
<dbReference type="Pfam" id="PF04003">
    <property type="entry name" value="Utp12"/>
    <property type="match status" value="1"/>
</dbReference>
<dbReference type="EMBL" id="JAGSYN010000223">
    <property type="protein sequence ID" value="KAG7661239.1"/>
    <property type="molecule type" value="Genomic_DNA"/>
</dbReference>
<name>A0A8J5QFU3_9ASCO</name>
<dbReference type="PANTHER" id="PTHR44267">
    <property type="entry name" value="WD REPEAT-CONTAINING PROTEIN 43"/>
    <property type="match status" value="1"/>
</dbReference>
<comment type="similarity">
    <text evidence="3">Belongs to the UTP5 family.</text>
</comment>
<dbReference type="AlphaFoldDB" id="A0A8J5QFU3"/>
<keyword evidence="6" id="KW-1185">Reference proteome</keyword>
<dbReference type="GeneID" id="73472035"/>
<protein>
    <submittedName>
        <fullName evidence="5">UTP9</fullName>
    </submittedName>
</protein>
<dbReference type="Proteomes" id="UP000694255">
    <property type="component" value="Unassembled WGS sequence"/>
</dbReference>
<evidence type="ECO:0000259" key="4">
    <source>
        <dbReference type="Pfam" id="PF04003"/>
    </source>
</evidence>
<dbReference type="GO" id="GO:0000462">
    <property type="term" value="P:maturation of SSU-rRNA from tricistronic rRNA transcript (SSU-rRNA, 5.8S rRNA, LSU-rRNA)"/>
    <property type="evidence" value="ECO:0007669"/>
    <property type="project" value="TreeGrafter"/>
</dbReference>
<evidence type="ECO:0000256" key="2">
    <source>
        <dbReference type="ARBA" id="ARBA00023242"/>
    </source>
</evidence>
<evidence type="ECO:0000313" key="6">
    <source>
        <dbReference type="Proteomes" id="UP000694255"/>
    </source>
</evidence>
<dbReference type="InterPro" id="IPR007148">
    <property type="entry name" value="SSU_processome_Utp12"/>
</dbReference>
<dbReference type="InterPro" id="IPR052414">
    <property type="entry name" value="U3_snoRNA-assoc_WDR"/>
</dbReference>
<proteinExistence type="inferred from homology"/>
<organism evidence="5 6">
    <name type="scientific">[Candida] subhashii</name>
    <dbReference type="NCBI Taxonomy" id="561895"/>
    <lineage>
        <taxon>Eukaryota</taxon>
        <taxon>Fungi</taxon>
        <taxon>Dikarya</taxon>
        <taxon>Ascomycota</taxon>
        <taxon>Saccharomycotina</taxon>
        <taxon>Pichiomycetes</taxon>
        <taxon>Debaryomycetaceae</taxon>
        <taxon>Spathaspora</taxon>
    </lineage>
</organism>
<dbReference type="PANTHER" id="PTHR44267:SF1">
    <property type="entry name" value="WD REPEAT-CONTAINING PROTEIN 43"/>
    <property type="match status" value="1"/>
</dbReference>
<keyword evidence="2" id="KW-0539">Nucleus</keyword>
<evidence type="ECO:0000256" key="3">
    <source>
        <dbReference type="ARBA" id="ARBA00038335"/>
    </source>
</evidence>
<evidence type="ECO:0000313" key="5">
    <source>
        <dbReference type="EMBL" id="KAG7661239.1"/>
    </source>
</evidence>
<dbReference type="GO" id="GO:0005730">
    <property type="term" value="C:nucleolus"/>
    <property type="evidence" value="ECO:0007669"/>
    <property type="project" value="TreeGrafter"/>
</dbReference>
<reference evidence="5 6" key="1">
    <citation type="journal article" date="2021" name="DNA Res.">
        <title>Genome analysis of Candida subhashii reveals its hybrid nature and dual mitochondrial genome conformations.</title>
        <authorList>
            <person name="Mixao V."/>
            <person name="Hegedusova E."/>
            <person name="Saus E."/>
            <person name="Pryszcz L.P."/>
            <person name="Cillingova A."/>
            <person name="Nosek J."/>
            <person name="Gabaldon T."/>
        </authorList>
    </citation>
    <scope>NUCLEOTIDE SEQUENCE [LARGE SCALE GENOMIC DNA]</scope>
    <source>
        <strain evidence="5 6">CBS 10753</strain>
    </source>
</reference>
<gene>
    <name evidence="5" type="ORF">J8A68_005235</name>
</gene>
<feature type="domain" description="Small-subunit processome Utp12" evidence="4">
    <location>
        <begin position="372"/>
        <end position="481"/>
    </location>
</feature>
<comment type="caution">
    <text evidence="5">The sequence shown here is derived from an EMBL/GenBank/DDBJ whole genome shotgun (WGS) entry which is preliminary data.</text>
</comment>